<dbReference type="Proteomes" id="UP000035682">
    <property type="component" value="Unplaced"/>
</dbReference>
<evidence type="ECO:0000256" key="3">
    <source>
        <dbReference type="ARBA" id="ARBA00023015"/>
    </source>
</evidence>
<dbReference type="GO" id="GO:0000981">
    <property type="term" value="F:DNA-binding transcription factor activity, RNA polymerase II-specific"/>
    <property type="evidence" value="ECO:0007669"/>
    <property type="project" value="TreeGrafter"/>
</dbReference>
<gene>
    <name evidence="8 10 11" type="ORF">SRAE_1000272300</name>
</gene>
<dbReference type="AlphaFoldDB" id="A0A090MWY0"/>
<dbReference type="STRING" id="34506.A0A090MWY0"/>
<evidence type="ECO:0000313" key="10">
    <source>
        <dbReference type="WBParaSite" id="SRAE_1000272300.1"/>
    </source>
</evidence>
<sequence length="372" mass="42056">MVGSKDIQKPCGNIKETSSLNFSNNFLSDVSKKTIDIGTSITSMDEGIKPFNEKIFSTNYSSKFLNENHLNNNLSKKNLQSLSLNAPHIDLRDYFPTKSVFGSFDNLKPILSNSNSALHSSMSFVTTYPIPVESNSIFCCVPGRLTLLGLTTRYKITVGEILRRLSHPEFLNTSLLGAILRKSKNKNGGTKLRESLSRIKIKLPIGRRKAYGTTSFTSFTESESLKLANDFKDISRETFPCSLFGKAIVDSEINQNRNPKIIEEILKNSIMLIKIIKNILLKDRSPITTTNESPILKEFLQEPLKRFSLLTHGFGTMTLITSLNILEKIFTEGLHYLEFKYQHLNLQNLPICNFQNNNLSNLSSQIFKNNHF</sequence>
<dbReference type="WBParaSite" id="SRAE_1000272300.1">
    <property type="protein sequence ID" value="SRAE_1000272300.1"/>
    <property type="gene ID" value="WBGene00259339"/>
</dbReference>
<dbReference type="EMBL" id="LN609528">
    <property type="protein sequence ID" value="CEF64469.1"/>
    <property type="molecule type" value="Genomic_DNA"/>
</dbReference>
<dbReference type="GeneID" id="36376834"/>
<name>A0A090MWY0_STRRB</name>
<dbReference type="GO" id="GO:0042127">
    <property type="term" value="P:regulation of cell population proliferation"/>
    <property type="evidence" value="ECO:0007669"/>
    <property type="project" value="TreeGrafter"/>
</dbReference>
<dbReference type="Pfam" id="PF03299">
    <property type="entry name" value="TF_AP-2"/>
    <property type="match status" value="1"/>
</dbReference>
<accession>A0A090MWY0</accession>
<dbReference type="eggNOG" id="KOG3811">
    <property type="taxonomic scope" value="Eukaryota"/>
</dbReference>
<comment type="subcellular location">
    <subcellularLocation>
        <location evidence="1">Nucleus</location>
    </subcellularLocation>
</comment>
<dbReference type="PANTHER" id="PTHR10812:SF17">
    <property type="entry name" value="TRANSCRIPTION FACTOR AP-2, ISOFORM D"/>
    <property type="match status" value="1"/>
</dbReference>
<dbReference type="PRINTS" id="PR01748">
    <property type="entry name" value="AP2TNSCPFCT"/>
</dbReference>
<keyword evidence="6" id="KW-0539">Nucleus</keyword>
<evidence type="ECO:0000313" key="9">
    <source>
        <dbReference type="Proteomes" id="UP000035682"/>
    </source>
</evidence>
<dbReference type="RefSeq" id="XP_024503670.1">
    <property type="nucleotide sequence ID" value="XM_024649833.1"/>
</dbReference>
<feature type="domain" description="Transcription factor AP-2 C-terminal" evidence="7">
    <location>
        <begin position="138"/>
        <end position="332"/>
    </location>
</feature>
<keyword evidence="4" id="KW-0238">DNA-binding</keyword>
<evidence type="ECO:0000256" key="2">
    <source>
        <dbReference type="ARBA" id="ARBA00007770"/>
    </source>
</evidence>
<evidence type="ECO:0000256" key="5">
    <source>
        <dbReference type="ARBA" id="ARBA00023163"/>
    </source>
</evidence>
<comment type="similarity">
    <text evidence="2">Belongs to the AP-2 family.</text>
</comment>
<dbReference type="InterPro" id="IPR013854">
    <property type="entry name" value="TF_AP2_C"/>
</dbReference>
<evidence type="ECO:0000256" key="6">
    <source>
        <dbReference type="ARBA" id="ARBA00023242"/>
    </source>
</evidence>
<keyword evidence="9" id="KW-1185">Reference proteome</keyword>
<dbReference type="PANTHER" id="PTHR10812">
    <property type="entry name" value="TRANSCRIPTION FACTOR AP-2"/>
    <property type="match status" value="1"/>
</dbReference>
<protein>
    <submittedName>
        <fullName evidence="8 10">Transcription factor AP-2</fullName>
    </submittedName>
</protein>
<evidence type="ECO:0000256" key="1">
    <source>
        <dbReference type="ARBA" id="ARBA00004123"/>
    </source>
</evidence>
<dbReference type="InterPro" id="IPR004979">
    <property type="entry name" value="TF_AP2"/>
</dbReference>
<reference evidence="10" key="2">
    <citation type="submission" date="2020-12" db="UniProtKB">
        <authorList>
            <consortium name="WormBaseParasite"/>
        </authorList>
    </citation>
    <scope>IDENTIFICATION</scope>
</reference>
<evidence type="ECO:0000259" key="7">
    <source>
        <dbReference type="Pfam" id="PF03299"/>
    </source>
</evidence>
<evidence type="ECO:0000256" key="4">
    <source>
        <dbReference type="ARBA" id="ARBA00023125"/>
    </source>
</evidence>
<dbReference type="GO" id="GO:0000977">
    <property type="term" value="F:RNA polymerase II transcription regulatory region sequence-specific DNA binding"/>
    <property type="evidence" value="ECO:0007669"/>
    <property type="project" value="TreeGrafter"/>
</dbReference>
<evidence type="ECO:0000313" key="8">
    <source>
        <dbReference type="EMBL" id="CEF64469.1"/>
    </source>
</evidence>
<reference evidence="8 9" key="1">
    <citation type="submission" date="2014-09" db="EMBL/GenBank/DDBJ databases">
        <authorList>
            <person name="Martin A.A."/>
        </authorList>
    </citation>
    <scope>NUCLEOTIDE SEQUENCE</scope>
    <source>
        <strain evidence="9">ED321</strain>
        <strain evidence="8">ED321 Heterogonic</strain>
    </source>
</reference>
<dbReference type="WormBase" id="SRAE_1000272300">
    <property type="protein sequence ID" value="SRP04387"/>
    <property type="gene ID" value="WBGene00259339"/>
</dbReference>
<keyword evidence="5" id="KW-0804">Transcription</keyword>
<dbReference type="CTD" id="36376834"/>
<evidence type="ECO:0000313" key="11">
    <source>
        <dbReference type="WormBase" id="SRAE_1000272300"/>
    </source>
</evidence>
<dbReference type="OrthoDB" id="6252992at2759"/>
<keyword evidence="3" id="KW-0805">Transcription regulation</keyword>
<proteinExistence type="inferred from homology"/>
<organism evidence="8">
    <name type="scientific">Strongyloides ratti</name>
    <name type="common">Parasitic roundworm</name>
    <dbReference type="NCBI Taxonomy" id="34506"/>
    <lineage>
        <taxon>Eukaryota</taxon>
        <taxon>Metazoa</taxon>
        <taxon>Ecdysozoa</taxon>
        <taxon>Nematoda</taxon>
        <taxon>Chromadorea</taxon>
        <taxon>Rhabditida</taxon>
        <taxon>Tylenchina</taxon>
        <taxon>Panagrolaimomorpha</taxon>
        <taxon>Strongyloidoidea</taxon>
        <taxon>Strongyloididae</taxon>
        <taxon>Strongyloides</taxon>
    </lineage>
</organism>
<dbReference type="GO" id="GO:0005634">
    <property type="term" value="C:nucleus"/>
    <property type="evidence" value="ECO:0007669"/>
    <property type="project" value="UniProtKB-SubCell"/>
</dbReference>